<keyword evidence="2" id="KW-1185">Reference proteome</keyword>
<evidence type="ECO:0000313" key="1">
    <source>
        <dbReference type="EMBL" id="MCY9529241.1"/>
    </source>
</evidence>
<dbReference type="CDD" id="cd00761">
    <property type="entry name" value="Glyco_tranf_GTA_type"/>
    <property type="match status" value="1"/>
</dbReference>
<evidence type="ECO:0000313" key="2">
    <source>
        <dbReference type="Proteomes" id="UP001527090"/>
    </source>
</evidence>
<dbReference type="Pfam" id="PF13704">
    <property type="entry name" value="Glyco_tranf_2_4"/>
    <property type="match status" value="1"/>
</dbReference>
<name>A0ABT4E682_PAEAL</name>
<reference evidence="1 2" key="1">
    <citation type="submission" date="2022-05" db="EMBL/GenBank/DDBJ databases">
        <title>Genome Sequencing of Bee-Associated Microbes.</title>
        <authorList>
            <person name="Dunlap C."/>
        </authorList>
    </citation>
    <scope>NUCLEOTIDE SEQUENCE [LARGE SCALE GENOMIC DNA]</scope>
    <source>
        <strain evidence="1 2">NRRL NRS-750</strain>
    </source>
</reference>
<protein>
    <submittedName>
        <fullName evidence="1">Glycosyltransferase family 2 protein</fullName>
    </submittedName>
</protein>
<proteinExistence type="predicted"/>
<dbReference type="EMBL" id="JAMDLY010000008">
    <property type="protein sequence ID" value="MCY9529241.1"/>
    <property type="molecule type" value="Genomic_DNA"/>
</dbReference>
<accession>A0ABT4E682</accession>
<dbReference type="Proteomes" id="UP001527090">
    <property type="component" value="Unassembled WGS sequence"/>
</dbReference>
<sequence length="255" mass="30130">MRTVISHFYNEEYLLPWWLKHHASLFDHGILINRGSTDRSVEICRQLVPHWEVRDSKVPTFDAEQVDIEVMEIEEECMGWKMALNTTEFLCFPDKNKFFSSLDEMGSSMYSIRTIMLVDDPNYGYDEPDPAKPLVEQRHHGFILPDTGRFIHKYSRGNYAPGRHFSSHPFIDYPFNDNPYPAIVIKFFYSPWTEETRLRKLQIGPTLSEGSIYRSMGLQHLVTREELERRYNSYVNQATDLSRHPVYQRLWRGAV</sequence>
<organism evidence="1 2">
    <name type="scientific">Paenibacillus alvei</name>
    <name type="common">Bacillus alvei</name>
    <dbReference type="NCBI Taxonomy" id="44250"/>
    <lineage>
        <taxon>Bacteria</taxon>
        <taxon>Bacillati</taxon>
        <taxon>Bacillota</taxon>
        <taxon>Bacilli</taxon>
        <taxon>Bacillales</taxon>
        <taxon>Paenibacillaceae</taxon>
        <taxon>Paenibacillus</taxon>
    </lineage>
</organism>
<gene>
    <name evidence="1" type="ORF">M5X04_07810</name>
</gene>
<comment type="caution">
    <text evidence="1">The sequence shown here is derived from an EMBL/GenBank/DDBJ whole genome shotgun (WGS) entry which is preliminary data.</text>
</comment>
<dbReference type="RefSeq" id="WP_268631920.1">
    <property type="nucleotide sequence ID" value="NZ_JAMDLY010000008.1"/>
</dbReference>